<protein>
    <submittedName>
        <fullName evidence="2">Uncharacterized protein</fullName>
    </submittedName>
</protein>
<evidence type="ECO:0000313" key="2">
    <source>
        <dbReference type="EMBL" id="KAK2948694.1"/>
    </source>
</evidence>
<organism evidence="2 3">
    <name type="scientific">Blattamonas nauphoetae</name>
    <dbReference type="NCBI Taxonomy" id="2049346"/>
    <lineage>
        <taxon>Eukaryota</taxon>
        <taxon>Metamonada</taxon>
        <taxon>Preaxostyla</taxon>
        <taxon>Oxymonadida</taxon>
        <taxon>Blattamonas</taxon>
    </lineage>
</organism>
<feature type="compositionally biased region" description="Basic and acidic residues" evidence="1">
    <location>
        <begin position="221"/>
        <end position="236"/>
    </location>
</feature>
<name>A0ABQ9XAH8_9EUKA</name>
<gene>
    <name evidence="2" type="ORF">BLNAU_16332</name>
</gene>
<keyword evidence="3" id="KW-1185">Reference proteome</keyword>
<evidence type="ECO:0000313" key="3">
    <source>
        <dbReference type="Proteomes" id="UP001281761"/>
    </source>
</evidence>
<evidence type="ECO:0000256" key="1">
    <source>
        <dbReference type="SAM" id="MobiDB-lite"/>
    </source>
</evidence>
<reference evidence="2 3" key="1">
    <citation type="journal article" date="2022" name="bioRxiv">
        <title>Genomics of Preaxostyla Flagellates Illuminates Evolutionary Transitions and the Path Towards Mitochondrial Loss.</title>
        <authorList>
            <person name="Novak L.V.F."/>
            <person name="Treitli S.C."/>
            <person name="Pyrih J."/>
            <person name="Halakuc P."/>
            <person name="Pipaliya S.V."/>
            <person name="Vacek V."/>
            <person name="Brzon O."/>
            <person name="Soukal P."/>
            <person name="Eme L."/>
            <person name="Dacks J.B."/>
            <person name="Karnkowska A."/>
            <person name="Elias M."/>
            <person name="Hampl V."/>
        </authorList>
    </citation>
    <scope>NUCLEOTIDE SEQUENCE [LARGE SCALE GENOMIC DNA]</scope>
    <source>
        <strain evidence="2">NAU3</strain>
        <tissue evidence="2">Gut</tissue>
    </source>
</reference>
<accession>A0ABQ9XAH8</accession>
<sequence>MTNTSTDSLCPDCIPFVNWQYHYPDPKHDKPVFFRSLVATLQLKPGLDVSLEAKAVEVLKYVVPSNEKSADAFLRSIASPLFLSFSEGVDIHTNIMKIIQYSYWLATPDGIEYLEVSDPSARQAVRETVLKQILEPSEEYICHLCVNHSSIVDGKQSIYFLELLAHLLELSPINRALPAVLDTSERRTNRNDASSTQPLPRASPTRKGMRQKAGSATPTHMRNDMSSEEAVERGMEKQDEMALHTLSGRAMSKMLTVHARISHSFINRTVEMWDTAERKANSSGFSAECLDMERKGGEQDMDVLSRGLESWLCVLIRSEYCRLGDCGVKGRRGIDGHNDTLRQSPSSRHAVRTLWRSVASGLADLEIKDRSDNSEWIRQRSFEFSASRFATLRVLIFNTARRSYRFRSPLLHSSIH</sequence>
<feature type="region of interest" description="Disordered" evidence="1">
    <location>
        <begin position="184"/>
        <end position="236"/>
    </location>
</feature>
<proteinExistence type="predicted"/>
<comment type="caution">
    <text evidence="2">The sequence shown here is derived from an EMBL/GenBank/DDBJ whole genome shotgun (WGS) entry which is preliminary data.</text>
</comment>
<dbReference type="EMBL" id="JARBJD010000170">
    <property type="protein sequence ID" value="KAK2948694.1"/>
    <property type="molecule type" value="Genomic_DNA"/>
</dbReference>
<dbReference type="Proteomes" id="UP001281761">
    <property type="component" value="Unassembled WGS sequence"/>
</dbReference>